<keyword evidence="7" id="KW-1185">Reference proteome</keyword>
<keyword evidence="1" id="KW-0479">Metal-binding</keyword>
<dbReference type="PROSITE" id="PS00197">
    <property type="entry name" value="2FE2S_FER_1"/>
    <property type="match status" value="1"/>
</dbReference>
<evidence type="ECO:0000313" key="6">
    <source>
        <dbReference type="EMBL" id="KAF6158616.1"/>
    </source>
</evidence>
<proteinExistence type="predicted"/>
<dbReference type="SUPFAM" id="SSF54292">
    <property type="entry name" value="2Fe-2S ferredoxin-like"/>
    <property type="match status" value="1"/>
</dbReference>
<feature type="region of interest" description="Disordered" evidence="4">
    <location>
        <begin position="259"/>
        <end position="281"/>
    </location>
</feature>
<evidence type="ECO:0000256" key="1">
    <source>
        <dbReference type="ARBA" id="ARBA00022714"/>
    </source>
</evidence>
<keyword evidence="1" id="KW-0001">2Fe-2S</keyword>
<comment type="caution">
    <text evidence="6">The sequence shown here is derived from an EMBL/GenBank/DDBJ whole genome shotgun (WGS) entry which is preliminary data.</text>
</comment>
<accession>A0A7J7MUQ3</accession>
<dbReference type="InterPro" id="IPR012675">
    <property type="entry name" value="Beta-grasp_dom_sf"/>
</dbReference>
<dbReference type="OrthoDB" id="6123450at2759"/>
<dbReference type="InterPro" id="IPR036010">
    <property type="entry name" value="2Fe-2S_ferredoxin-like_sf"/>
</dbReference>
<feature type="compositionally biased region" description="Low complexity" evidence="4">
    <location>
        <begin position="220"/>
        <end position="231"/>
    </location>
</feature>
<dbReference type="Proteomes" id="UP000541444">
    <property type="component" value="Unassembled WGS sequence"/>
</dbReference>
<dbReference type="InterPro" id="IPR006058">
    <property type="entry name" value="2Fe2S_fd_BS"/>
</dbReference>
<dbReference type="GO" id="GO:0051537">
    <property type="term" value="F:2 iron, 2 sulfur cluster binding"/>
    <property type="evidence" value="ECO:0007669"/>
    <property type="project" value="UniProtKB-KW"/>
</dbReference>
<feature type="domain" description="2Fe-2S ferredoxin-type" evidence="5">
    <location>
        <begin position="323"/>
        <end position="348"/>
    </location>
</feature>
<evidence type="ECO:0000256" key="2">
    <source>
        <dbReference type="ARBA" id="ARBA00023014"/>
    </source>
</evidence>
<evidence type="ECO:0000313" key="7">
    <source>
        <dbReference type="Proteomes" id="UP000541444"/>
    </source>
</evidence>
<gene>
    <name evidence="6" type="ORF">GIB67_040130</name>
</gene>
<evidence type="ECO:0000259" key="5">
    <source>
        <dbReference type="Pfam" id="PF00111"/>
    </source>
</evidence>
<dbReference type="Gene3D" id="3.10.20.30">
    <property type="match status" value="1"/>
</dbReference>
<dbReference type="PANTHER" id="PTHR34222:SF100">
    <property type="entry name" value="CCHC-TYPE DOMAIN-CONTAINING PROTEIN"/>
    <property type="match status" value="1"/>
</dbReference>
<feature type="compositionally biased region" description="Polar residues" evidence="4">
    <location>
        <begin position="267"/>
        <end position="281"/>
    </location>
</feature>
<dbReference type="AlphaFoldDB" id="A0A7J7MUQ3"/>
<keyword evidence="2" id="KW-0411">Iron-sulfur</keyword>
<keyword evidence="1" id="KW-0408">Iron</keyword>
<evidence type="ECO:0000256" key="3">
    <source>
        <dbReference type="ARBA" id="ARBA00034078"/>
    </source>
</evidence>
<name>A0A7J7MUQ3_9MAGN</name>
<sequence length="358" mass="39865">MGSLKSDEQALLSWDYSKEAILYVNGVRKVIPDGLAHFTLLEYLRGLLGLFTMISKRDKELTDMVYSQRENNARIFQLSNEIGNFKQGTQTLRMYYARLRSSWEELSHYDSFIEWPAREPSENVPILPMTSEIYAKIVEKTQVFQFLGGLNPDFEYARVHLLDKTPFPTLEEAHTYCISDQSRRSPMPPISGIPSETSAMVVRYAYPVPPSVPSQTSHTSSPSLYPLPAASGNSRPSRKKCDYCGKWGHLKTTCHSLHGRPTAYQPRPSQSSTHLSVDSSVPDSSAFSAFSKDEINSSDFPISLIALSNSYSNMISCLLLYVIIDIGLTGTKLGCGEGGCGACTVMVSYYDEALKKSV</sequence>
<comment type="cofactor">
    <cofactor evidence="3">
        <name>[2Fe-2S] cluster</name>
        <dbReference type="ChEBI" id="CHEBI:190135"/>
    </cofactor>
</comment>
<evidence type="ECO:0000256" key="4">
    <source>
        <dbReference type="SAM" id="MobiDB-lite"/>
    </source>
</evidence>
<dbReference type="PANTHER" id="PTHR34222">
    <property type="entry name" value="GAG_PRE-INTEGRS DOMAIN-CONTAINING PROTEIN"/>
    <property type="match status" value="1"/>
</dbReference>
<organism evidence="6 7">
    <name type="scientific">Kingdonia uniflora</name>
    <dbReference type="NCBI Taxonomy" id="39325"/>
    <lineage>
        <taxon>Eukaryota</taxon>
        <taxon>Viridiplantae</taxon>
        <taxon>Streptophyta</taxon>
        <taxon>Embryophyta</taxon>
        <taxon>Tracheophyta</taxon>
        <taxon>Spermatophyta</taxon>
        <taxon>Magnoliopsida</taxon>
        <taxon>Ranunculales</taxon>
        <taxon>Circaeasteraceae</taxon>
        <taxon>Kingdonia</taxon>
    </lineage>
</organism>
<protein>
    <recommendedName>
        <fullName evidence="5">2Fe-2S ferredoxin-type domain-containing protein</fullName>
    </recommendedName>
</protein>
<reference evidence="6 7" key="1">
    <citation type="journal article" date="2020" name="IScience">
        <title>Genome Sequencing of the Endangered Kingdonia uniflora (Circaeasteraceae, Ranunculales) Reveals Potential Mechanisms of Evolutionary Specialization.</title>
        <authorList>
            <person name="Sun Y."/>
            <person name="Deng T."/>
            <person name="Zhang A."/>
            <person name="Moore M.J."/>
            <person name="Landis J.B."/>
            <person name="Lin N."/>
            <person name="Zhang H."/>
            <person name="Zhang X."/>
            <person name="Huang J."/>
            <person name="Zhang X."/>
            <person name="Sun H."/>
            <person name="Wang H."/>
        </authorList>
    </citation>
    <scope>NUCLEOTIDE SEQUENCE [LARGE SCALE GENOMIC DNA]</scope>
    <source>
        <strain evidence="6">TB1705</strain>
        <tissue evidence="6">Leaf</tissue>
    </source>
</reference>
<dbReference type="EMBL" id="JACGCM010001219">
    <property type="protein sequence ID" value="KAF6158616.1"/>
    <property type="molecule type" value="Genomic_DNA"/>
</dbReference>
<feature type="region of interest" description="Disordered" evidence="4">
    <location>
        <begin position="211"/>
        <end position="238"/>
    </location>
</feature>
<dbReference type="InterPro" id="IPR001041">
    <property type="entry name" value="2Fe-2S_ferredoxin-type"/>
</dbReference>
<dbReference type="Pfam" id="PF00111">
    <property type="entry name" value="Fer2"/>
    <property type="match status" value="1"/>
</dbReference>